<reference evidence="2 3" key="1">
    <citation type="journal article" date="2022" name="Microbiol. Resour. Announc.">
        <title>Complete Genome Sequence of the Hyperthermophilic and Acidophilic Archaeon Saccharolobus caldissimus Strain HS-3T.</title>
        <authorList>
            <person name="Sakai H.D."/>
            <person name="Kurosawa N."/>
        </authorList>
    </citation>
    <scope>NUCLEOTIDE SEQUENCE [LARGE SCALE GENOMIC DNA]</scope>
    <source>
        <strain evidence="2 3">JCM32116</strain>
    </source>
</reference>
<dbReference type="NCBIfam" id="NF041796">
    <property type="entry name" value="Ced_CedA"/>
    <property type="match status" value="1"/>
</dbReference>
<dbReference type="KEGG" id="scas:SACC_21270"/>
<evidence type="ECO:0000313" key="3">
    <source>
        <dbReference type="Proteomes" id="UP001319921"/>
    </source>
</evidence>
<sequence length="263" mass="29405">MYSPFYILYLAMIMSSLTYTIGALFYGSPIPIYSFKRLGRKMITDAIYVAVWINIFDFVINLINQIQSILGANWNAFYLDMGFLQLQLIYNINGLKLLYAVISAVISYLRVPSFLANFIVPILDYISFLTDILLILTFYTQLGIFIQNYYIILIAIGLLLMSFPFRMGRGIGSLLISSAIVFYIGYPLLPILISSSGGSQYQNILLQNLSLAVAEISGDIPLLIYAYIIVPIVYIGILAGFSIVLENFLGGNIGKLPFPLEIG</sequence>
<evidence type="ECO:0000256" key="1">
    <source>
        <dbReference type="SAM" id="Phobius"/>
    </source>
</evidence>
<name>A0AAQ4CTH9_9CREN</name>
<evidence type="ECO:0000313" key="2">
    <source>
        <dbReference type="EMBL" id="BDB99110.1"/>
    </source>
</evidence>
<feature type="transmembrane region" description="Helical" evidence="1">
    <location>
        <begin position="6"/>
        <end position="26"/>
    </location>
</feature>
<keyword evidence="3" id="KW-1185">Reference proteome</keyword>
<feature type="transmembrane region" description="Helical" evidence="1">
    <location>
        <begin position="145"/>
        <end position="165"/>
    </location>
</feature>
<dbReference type="Proteomes" id="UP001319921">
    <property type="component" value="Chromosome"/>
</dbReference>
<dbReference type="InterPro" id="IPR049688">
    <property type="entry name" value="CedA_arc"/>
</dbReference>
<feature type="transmembrane region" description="Helical" evidence="1">
    <location>
        <begin position="172"/>
        <end position="193"/>
    </location>
</feature>
<keyword evidence="1" id="KW-0472">Membrane</keyword>
<feature type="transmembrane region" description="Helical" evidence="1">
    <location>
        <begin position="224"/>
        <end position="245"/>
    </location>
</feature>
<proteinExistence type="predicted"/>
<feature type="transmembrane region" description="Helical" evidence="1">
    <location>
        <begin position="47"/>
        <end position="68"/>
    </location>
</feature>
<keyword evidence="1" id="KW-1133">Transmembrane helix</keyword>
<organism evidence="2 3">
    <name type="scientific">Saccharolobus caldissimus</name>
    <dbReference type="NCBI Taxonomy" id="1702097"/>
    <lineage>
        <taxon>Archaea</taxon>
        <taxon>Thermoproteota</taxon>
        <taxon>Thermoprotei</taxon>
        <taxon>Sulfolobales</taxon>
        <taxon>Sulfolobaceae</taxon>
        <taxon>Saccharolobus</taxon>
    </lineage>
</organism>
<accession>A0AAQ4CTH9</accession>
<gene>
    <name evidence="2" type="ORF">SACC_21270</name>
</gene>
<feature type="transmembrane region" description="Helical" evidence="1">
    <location>
        <begin position="88"/>
        <end position="111"/>
    </location>
</feature>
<keyword evidence="1" id="KW-0812">Transmembrane</keyword>
<dbReference type="EMBL" id="AP025226">
    <property type="protein sequence ID" value="BDB99110.1"/>
    <property type="molecule type" value="Genomic_DNA"/>
</dbReference>
<protein>
    <submittedName>
        <fullName evidence="2">Uncharacterized protein</fullName>
    </submittedName>
</protein>
<dbReference type="AlphaFoldDB" id="A0AAQ4CTH9"/>
<feature type="transmembrane region" description="Helical" evidence="1">
    <location>
        <begin position="118"/>
        <end position="139"/>
    </location>
</feature>